<evidence type="ECO:0000256" key="2">
    <source>
        <dbReference type="ARBA" id="ARBA00007786"/>
    </source>
</evidence>
<dbReference type="OrthoDB" id="1430376at2759"/>
<dbReference type="Gene3D" id="1.20.140.40">
    <property type="entry name" value="Invertase/pectin methylesterase inhibitor family protein"/>
    <property type="match status" value="1"/>
</dbReference>
<dbReference type="NCBIfam" id="TIGR01614">
    <property type="entry name" value="PME_inhib"/>
    <property type="match status" value="1"/>
</dbReference>
<evidence type="ECO:0000313" key="10">
    <source>
        <dbReference type="EMBL" id="GMJ13642.1"/>
    </source>
</evidence>
<evidence type="ECO:0000259" key="9">
    <source>
        <dbReference type="SMART" id="SM00856"/>
    </source>
</evidence>
<name>A0A9W7JED9_HIBTR</name>
<dbReference type="FunFam" id="1.20.140.40:FF:000010">
    <property type="entry name" value="Pectinesterase"/>
    <property type="match status" value="1"/>
</dbReference>
<evidence type="ECO:0000313" key="11">
    <source>
        <dbReference type="Proteomes" id="UP001165190"/>
    </source>
</evidence>
<dbReference type="AlphaFoldDB" id="A0A9W7JED9"/>
<feature type="chain" id="PRO_5040752471" description="pectinesterase" evidence="8">
    <location>
        <begin position="32"/>
        <end position="203"/>
    </location>
</feature>
<dbReference type="GO" id="GO:0030599">
    <property type="term" value="F:pectinesterase activity"/>
    <property type="evidence" value="ECO:0007669"/>
    <property type="project" value="UniProtKB-EC"/>
</dbReference>
<protein>
    <recommendedName>
        <fullName evidence="3">pectinesterase</fullName>
        <ecNumber evidence="3">3.1.1.11</ecNumber>
    </recommendedName>
</protein>
<sequence>MSTSSFHMFQSAFVFLLLLLLMSTSMQTISAATTNNGCIKTYKKFIKSACNSTTYPKICYKALSPSAPAIKTDPYKLCNISLSLTLNATYKASSYIESLSKMKGLSPSEKQIIGDCAETTDVAIDELQQSLKALASLQGSDYKAGEMSDIQTWVSAALTDEYTCTDGIEGQKVRKAVKNTINKNVLYLARLTSNCLALFKLLD</sequence>
<feature type="signal peptide" evidence="8">
    <location>
        <begin position="1"/>
        <end position="31"/>
    </location>
</feature>
<reference evidence="10" key="1">
    <citation type="submission" date="2023-05" db="EMBL/GenBank/DDBJ databases">
        <title>Genome and transcriptome analyses reveal genes involved in the formation of fine ridges on petal epidermal cells in Hibiscus trionum.</title>
        <authorList>
            <person name="Koshimizu S."/>
            <person name="Masuda S."/>
            <person name="Ishii T."/>
            <person name="Shirasu K."/>
            <person name="Hoshino A."/>
            <person name="Arita M."/>
        </authorList>
    </citation>
    <scope>NUCLEOTIDE SEQUENCE</scope>
    <source>
        <strain evidence="10">Hamamatsu line</strain>
    </source>
</reference>
<dbReference type="Pfam" id="PF04043">
    <property type="entry name" value="PMEI"/>
    <property type="match status" value="1"/>
</dbReference>
<dbReference type="InterPro" id="IPR035513">
    <property type="entry name" value="Invertase/methylesterase_inhib"/>
</dbReference>
<feature type="domain" description="Pectinesterase inhibitor" evidence="9">
    <location>
        <begin position="41"/>
        <end position="198"/>
    </location>
</feature>
<dbReference type="GO" id="GO:0004857">
    <property type="term" value="F:enzyme inhibitor activity"/>
    <property type="evidence" value="ECO:0007669"/>
    <property type="project" value="InterPro"/>
</dbReference>
<dbReference type="SMART" id="SM00856">
    <property type="entry name" value="PMEI"/>
    <property type="match status" value="1"/>
</dbReference>
<keyword evidence="4 8" id="KW-0732">Signal</keyword>
<comment type="similarity">
    <text evidence="7">Belongs to the PMEI family.</text>
</comment>
<dbReference type="CDD" id="cd15798">
    <property type="entry name" value="PMEI-like_3"/>
    <property type="match status" value="1"/>
</dbReference>
<evidence type="ECO:0000256" key="1">
    <source>
        <dbReference type="ARBA" id="ARBA00006027"/>
    </source>
</evidence>
<keyword evidence="6" id="KW-0325">Glycoprotein</keyword>
<gene>
    <name evidence="10" type="ORF">HRI_005033400</name>
</gene>
<comment type="similarity">
    <text evidence="2">In the C-terminal section; belongs to the pectinesterase family.</text>
</comment>
<dbReference type="EMBL" id="BSYR01000065">
    <property type="protein sequence ID" value="GMJ13642.1"/>
    <property type="molecule type" value="Genomic_DNA"/>
</dbReference>
<keyword evidence="11" id="KW-1185">Reference proteome</keyword>
<evidence type="ECO:0000256" key="4">
    <source>
        <dbReference type="ARBA" id="ARBA00022729"/>
    </source>
</evidence>
<dbReference type="InterPro" id="IPR051955">
    <property type="entry name" value="PME_Inhibitor"/>
</dbReference>
<evidence type="ECO:0000256" key="8">
    <source>
        <dbReference type="SAM" id="SignalP"/>
    </source>
</evidence>
<accession>A0A9W7JED9</accession>
<dbReference type="PANTHER" id="PTHR31080">
    <property type="entry name" value="PECTINESTERASE INHIBITOR-LIKE"/>
    <property type="match status" value="1"/>
</dbReference>
<keyword evidence="5" id="KW-1015">Disulfide bond</keyword>
<dbReference type="PANTHER" id="PTHR31080:SF15">
    <property type="entry name" value="INVERTASE"/>
    <property type="match status" value="1"/>
</dbReference>
<proteinExistence type="inferred from homology"/>
<dbReference type="Proteomes" id="UP001165190">
    <property type="component" value="Unassembled WGS sequence"/>
</dbReference>
<organism evidence="10 11">
    <name type="scientific">Hibiscus trionum</name>
    <name type="common">Flower of an hour</name>
    <dbReference type="NCBI Taxonomy" id="183268"/>
    <lineage>
        <taxon>Eukaryota</taxon>
        <taxon>Viridiplantae</taxon>
        <taxon>Streptophyta</taxon>
        <taxon>Embryophyta</taxon>
        <taxon>Tracheophyta</taxon>
        <taxon>Spermatophyta</taxon>
        <taxon>Magnoliopsida</taxon>
        <taxon>eudicotyledons</taxon>
        <taxon>Gunneridae</taxon>
        <taxon>Pentapetalae</taxon>
        <taxon>rosids</taxon>
        <taxon>malvids</taxon>
        <taxon>Malvales</taxon>
        <taxon>Malvaceae</taxon>
        <taxon>Malvoideae</taxon>
        <taxon>Hibiscus</taxon>
    </lineage>
</organism>
<dbReference type="InterPro" id="IPR006501">
    <property type="entry name" value="Pectinesterase_inhib_dom"/>
</dbReference>
<comment type="caution">
    <text evidence="10">The sequence shown here is derived from an EMBL/GenBank/DDBJ whole genome shotgun (WGS) entry which is preliminary data.</text>
</comment>
<dbReference type="EC" id="3.1.1.11" evidence="3"/>
<evidence type="ECO:0000256" key="7">
    <source>
        <dbReference type="ARBA" id="ARBA00038471"/>
    </source>
</evidence>
<evidence type="ECO:0000256" key="5">
    <source>
        <dbReference type="ARBA" id="ARBA00023157"/>
    </source>
</evidence>
<comment type="similarity">
    <text evidence="1">In the N-terminal section; belongs to the PMEI family.</text>
</comment>
<dbReference type="SUPFAM" id="SSF101148">
    <property type="entry name" value="Plant invertase/pectin methylesterase inhibitor"/>
    <property type="match status" value="1"/>
</dbReference>
<evidence type="ECO:0000256" key="6">
    <source>
        <dbReference type="ARBA" id="ARBA00023180"/>
    </source>
</evidence>
<evidence type="ECO:0000256" key="3">
    <source>
        <dbReference type="ARBA" id="ARBA00013229"/>
    </source>
</evidence>